<feature type="active site" description="Proton donor/acceptor" evidence="7">
    <location>
        <position position="74"/>
    </location>
</feature>
<keyword evidence="3 7" id="KW-0133">Cell shape</keyword>
<evidence type="ECO:0000256" key="3">
    <source>
        <dbReference type="ARBA" id="ARBA00022960"/>
    </source>
</evidence>
<dbReference type="PANTHER" id="PTHR21198:SF2">
    <property type="entry name" value="GLUTAMATE RACEMASE"/>
    <property type="match status" value="1"/>
</dbReference>
<proteinExistence type="inferred from homology"/>
<dbReference type="GO" id="GO:0008360">
    <property type="term" value="P:regulation of cell shape"/>
    <property type="evidence" value="ECO:0007669"/>
    <property type="project" value="UniProtKB-KW"/>
</dbReference>
<dbReference type="Pfam" id="PF01177">
    <property type="entry name" value="Asp_Glu_race"/>
    <property type="match status" value="1"/>
</dbReference>
<evidence type="ECO:0000256" key="4">
    <source>
        <dbReference type="ARBA" id="ARBA00022984"/>
    </source>
</evidence>
<name>A0A379DCQ8_9FIRM</name>
<feature type="active site" description="Proton donor/acceptor" evidence="7">
    <location>
        <position position="185"/>
    </location>
</feature>
<dbReference type="AlphaFoldDB" id="A0A379DCQ8"/>
<dbReference type="RefSeq" id="WP_115312088.1">
    <property type="nucleotide sequence ID" value="NZ_UGTH01000001.1"/>
</dbReference>
<dbReference type="Proteomes" id="UP000254777">
    <property type="component" value="Unassembled WGS sequence"/>
</dbReference>
<comment type="function">
    <text evidence="7">Provides the (R)-glutamate required for cell wall biosynthesis.</text>
</comment>
<evidence type="ECO:0000256" key="2">
    <source>
        <dbReference type="ARBA" id="ARBA00013090"/>
    </source>
</evidence>
<dbReference type="GO" id="GO:0071555">
    <property type="term" value="P:cell wall organization"/>
    <property type="evidence" value="ECO:0007669"/>
    <property type="project" value="UniProtKB-KW"/>
</dbReference>
<evidence type="ECO:0000313" key="8">
    <source>
        <dbReference type="EMBL" id="SUB75345.1"/>
    </source>
</evidence>
<dbReference type="GO" id="GO:0009252">
    <property type="term" value="P:peptidoglycan biosynthetic process"/>
    <property type="evidence" value="ECO:0007669"/>
    <property type="project" value="UniProtKB-UniRule"/>
</dbReference>
<sequence>MTIQKKIGFFDSGVGGLSVLKEALNKLSGYSFIYIGDTDRMPYGVKTSSEVEQFTLECIDYIGEIGIDSCIIACNTATAYGLKSARDKFDFKIFGVVEPACESAVEITNNNKVALFATQGTVNSKIYDNTMKSISQEVELFGVGCPDLVLAIENGHIDDCMVKKVIEEYLMELGDFEYDTLILGCTHFPLAIKMFKKIFSEQNKKVNIVDPAEKTIEKLKSVMQYDDIARNSSVEFYATGDVEKFKSTVCKVIDIDKIDLSFKKAVLNKFIDKETSKI</sequence>
<dbReference type="GO" id="GO:0008881">
    <property type="term" value="F:glutamate racemase activity"/>
    <property type="evidence" value="ECO:0007669"/>
    <property type="project" value="UniProtKB-UniRule"/>
</dbReference>
<dbReference type="FunFam" id="3.40.50.1860:FF:000001">
    <property type="entry name" value="Glutamate racemase"/>
    <property type="match status" value="1"/>
</dbReference>
<dbReference type="HAMAP" id="MF_00258">
    <property type="entry name" value="Glu_racemase"/>
    <property type="match status" value="1"/>
</dbReference>
<evidence type="ECO:0000256" key="7">
    <source>
        <dbReference type="HAMAP-Rule" id="MF_00258"/>
    </source>
</evidence>
<evidence type="ECO:0000256" key="6">
    <source>
        <dbReference type="ARBA" id="ARBA00023316"/>
    </source>
</evidence>
<evidence type="ECO:0000256" key="5">
    <source>
        <dbReference type="ARBA" id="ARBA00023235"/>
    </source>
</evidence>
<protein>
    <recommendedName>
        <fullName evidence="2 7">Glutamate racemase</fullName>
        <ecNumber evidence="2 7">5.1.1.3</ecNumber>
    </recommendedName>
</protein>
<comment type="similarity">
    <text evidence="7">Belongs to the aspartate/glutamate racemases family.</text>
</comment>
<keyword evidence="6 7" id="KW-0961">Cell wall biogenesis/degradation</keyword>
<dbReference type="Gene3D" id="3.40.50.1860">
    <property type="match status" value="2"/>
</dbReference>
<accession>A0A379DCQ8</accession>
<dbReference type="SUPFAM" id="SSF53681">
    <property type="entry name" value="Aspartate/glutamate racemase"/>
    <property type="match status" value="2"/>
</dbReference>
<organism evidence="8 9">
    <name type="scientific">Peptoniphilus indolicus</name>
    <dbReference type="NCBI Taxonomy" id="33030"/>
    <lineage>
        <taxon>Bacteria</taxon>
        <taxon>Bacillati</taxon>
        <taxon>Bacillota</taxon>
        <taxon>Tissierellia</taxon>
        <taxon>Tissierellales</taxon>
        <taxon>Peptoniphilaceae</taxon>
        <taxon>Peptoniphilus</taxon>
    </lineage>
</organism>
<comment type="catalytic activity">
    <reaction evidence="1 7">
        <text>L-glutamate = D-glutamate</text>
        <dbReference type="Rhea" id="RHEA:12813"/>
        <dbReference type="ChEBI" id="CHEBI:29985"/>
        <dbReference type="ChEBI" id="CHEBI:29986"/>
        <dbReference type="EC" id="5.1.1.3"/>
    </reaction>
</comment>
<feature type="binding site" evidence="7">
    <location>
        <begin position="43"/>
        <end position="44"/>
    </location>
    <ligand>
        <name>substrate</name>
    </ligand>
</feature>
<dbReference type="InterPro" id="IPR018187">
    <property type="entry name" value="Asp/Glu_racemase_AS_1"/>
</dbReference>
<dbReference type="PROSITE" id="PS00923">
    <property type="entry name" value="ASP_GLU_RACEMASE_1"/>
    <property type="match status" value="1"/>
</dbReference>
<dbReference type="InterPro" id="IPR004391">
    <property type="entry name" value="Glu_race"/>
</dbReference>
<dbReference type="UniPathway" id="UPA00219"/>
<gene>
    <name evidence="7 8" type="primary">murI</name>
    <name evidence="8" type="ORF">NCTC11088_01134</name>
</gene>
<dbReference type="InterPro" id="IPR015942">
    <property type="entry name" value="Asp/Glu/hydantoin_racemase"/>
</dbReference>
<feature type="binding site" evidence="7">
    <location>
        <begin position="11"/>
        <end position="12"/>
    </location>
    <ligand>
        <name>substrate</name>
    </ligand>
</feature>
<dbReference type="NCBIfam" id="TIGR00067">
    <property type="entry name" value="glut_race"/>
    <property type="match status" value="1"/>
</dbReference>
<dbReference type="InterPro" id="IPR001920">
    <property type="entry name" value="Asp/Glu_race"/>
</dbReference>
<evidence type="ECO:0000313" key="9">
    <source>
        <dbReference type="Proteomes" id="UP000254777"/>
    </source>
</evidence>
<keyword evidence="5 7" id="KW-0413">Isomerase</keyword>
<comment type="pathway">
    <text evidence="7">Cell wall biogenesis; peptidoglycan biosynthesis.</text>
</comment>
<feature type="binding site" evidence="7">
    <location>
        <begin position="186"/>
        <end position="187"/>
    </location>
    <ligand>
        <name>substrate</name>
    </ligand>
</feature>
<evidence type="ECO:0000256" key="1">
    <source>
        <dbReference type="ARBA" id="ARBA00001602"/>
    </source>
</evidence>
<reference evidence="8 9" key="1">
    <citation type="submission" date="2018-06" db="EMBL/GenBank/DDBJ databases">
        <authorList>
            <consortium name="Pathogen Informatics"/>
            <person name="Doyle S."/>
        </authorList>
    </citation>
    <scope>NUCLEOTIDE SEQUENCE [LARGE SCALE GENOMIC DNA]</scope>
    <source>
        <strain evidence="8 9">NCTC11088</strain>
    </source>
</reference>
<dbReference type="PANTHER" id="PTHR21198">
    <property type="entry name" value="GLUTAMATE RACEMASE"/>
    <property type="match status" value="1"/>
</dbReference>
<feature type="binding site" evidence="7">
    <location>
        <begin position="75"/>
        <end position="76"/>
    </location>
    <ligand>
        <name>substrate</name>
    </ligand>
</feature>
<keyword evidence="4 7" id="KW-0573">Peptidoglycan synthesis</keyword>
<dbReference type="EMBL" id="UGTH01000001">
    <property type="protein sequence ID" value="SUB75345.1"/>
    <property type="molecule type" value="Genomic_DNA"/>
</dbReference>
<dbReference type="EC" id="5.1.1.3" evidence="2 7"/>